<keyword evidence="1" id="KW-0472">Membrane</keyword>
<keyword evidence="4" id="KW-1185">Reference proteome</keyword>
<dbReference type="PANTHER" id="PTHR34978">
    <property type="entry name" value="POSSIBLE SENSOR-TRANSDUCER PROTEIN BLAR"/>
    <property type="match status" value="1"/>
</dbReference>
<keyword evidence="1" id="KW-1133">Transmembrane helix</keyword>
<evidence type="ECO:0000313" key="3">
    <source>
        <dbReference type="EMBL" id="QUE49453.1"/>
    </source>
</evidence>
<feature type="transmembrane region" description="Helical" evidence="1">
    <location>
        <begin position="251"/>
        <end position="272"/>
    </location>
</feature>
<dbReference type="PANTHER" id="PTHR34978:SF3">
    <property type="entry name" value="SLR0241 PROTEIN"/>
    <property type="match status" value="1"/>
</dbReference>
<reference evidence="3" key="1">
    <citation type="submission" date="2021-04" db="EMBL/GenBank/DDBJ databases">
        <title>Luteolibacter sp. 32A isolated from the skin of an Anderson's salamander (Ambystoma andersonii).</title>
        <authorList>
            <person name="Spergser J."/>
            <person name="Busse H.-J."/>
        </authorList>
    </citation>
    <scope>NUCLEOTIDE SEQUENCE</scope>
    <source>
        <strain evidence="3">32A</strain>
    </source>
</reference>
<dbReference type="KEGG" id="lamb:KBB96_11270"/>
<keyword evidence="1" id="KW-0812">Transmembrane</keyword>
<dbReference type="InterPro" id="IPR008756">
    <property type="entry name" value="Peptidase_M56"/>
</dbReference>
<protein>
    <submittedName>
        <fullName evidence="3">M56 family metallopeptidase</fullName>
    </submittedName>
</protein>
<dbReference type="EMBL" id="CP073100">
    <property type="protein sequence ID" value="QUE49453.1"/>
    <property type="molecule type" value="Genomic_DNA"/>
</dbReference>
<sequence length="301" mass="33330">MNALIVFPLLAAAAVWLAGRRDASRDPRLTTLALALLAIAPLFLFLPKIPLLPAPVLAEAPAAAPIFPFWVLTALWLAGFLFCATRLMLSAIGLTRWHRRSTFIETTSDGVEIRELDGLRGPVAAGVFRKTIFVPTGWATWDDSTRETVLLHELAHHRRHDPLVRWIAAMAVAVHWFNPLVHWMNRRLALQCEHACDRRVIDTGVRADRYAEMLCRFAARGRMDAAGLAIAEMSSLEARVRHLMTPRASRGFFTLAALASLVIWGGFLLPLLGRKATPVNAPDQAEVEMRLSANPFPADSP</sequence>
<gene>
    <name evidence="3" type="ORF">KBB96_11270</name>
</gene>
<dbReference type="CDD" id="cd07341">
    <property type="entry name" value="M56_BlaR1_MecR1_like"/>
    <property type="match status" value="1"/>
</dbReference>
<dbReference type="InterPro" id="IPR052173">
    <property type="entry name" value="Beta-lactam_resp_regulator"/>
</dbReference>
<organism evidence="3 4">
    <name type="scientific">Luteolibacter ambystomatis</name>
    <dbReference type="NCBI Taxonomy" id="2824561"/>
    <lineage>
        <taxon>Bacteria</taxon>
        <taxon>Pseudomonadati</taxon>
        <taxon>Verrucomicrobiota</taxon>
        <taxon>Verrucomicrobiia</taxon>
        <taxon>Verrucomicrobiales</taxon>
        <taxon>Verrucomicrobiaceae</taxon>
        <taxon>Luteolibacter</taxon>
    </lineage>
</organism>
<feature type="transmembrane region" description="Helical" evidence="1">
    <location>
        <begin position="67"/>
        <end position="89"/>
    </location>
</feature>
<dbReference type="AlphaFoldDB" id="A0A975IY30"/>
<dbReference type="RefSeq" id="WP_211629535.1">
    <property type="nucleotide sequence ID" value="NZ_CP073100.1"/>
</dbReference>
<dbReference type="Proteomes" id="UP000676169">
    <property type="component" value="Chromosome"/>
</dbReference>
<evidence type="ECO:0000313" key="4">
    <source>
        <dbReference type="Proteomes" id="UP000676169"/>
    </source>
</evidence>
<feature type="transmembrane region" description="Helical" evidence="1">
    <location>
        <begin position="29"/>
        <end position="46"/>
    </location>
</feature>
<feature type="domain" description="Peptidase M56" evidence="2">
    <location>
        <begin position="71"/>
        <end position="241"/>
    </location>
</feature>
<name>A0A975IY30_9BACT</name>
<dbReference type="Pfam" id="PF05569">
    <property type="entry name" value="Peptidase_M56"/>
    <property type="match status" value="1"/>
</dbReference>
<evidence type="ECO:0000256" key="1">
    <source>
        <dbReference type="SAM" id="Phobius"/>
    </source>
</evidence>
<proteinExistence type="predicted"/>
<accession>A0A975IY30</accession>
<evidence type="ECO:0000259" key="2">
    <source>
        <dbReference type="Pfam" id="PF05569"/>
    </source>
</evidence>